<dbReference type="EMBL" id="PDLN01000006">
    <property type="protein sequence ID" value="RDW83176.1"/>
    <property type="molecule type" value="Genomic_DNA"/>
</dbReference>
<name>A0A3D8S9Z8_9HELO</name>
<sequence>MGATHAENFQDSFAFRIDDQTLIPKELLSSQEVRYQDWFRKFYPQLWDVYSGGQYLAGDYLTAASSNMIHIDLRFHLSHCVLALRRYWDAKETGKHVCPRDLDPGHIGHCLNALDEWAFPEDGVSPKHNVWLEWVTQVCEYDVSRIR</sequence>
<protein>
    <submittedName>
        <fullName evidence="1">Uncharacterized protein</fullName>
    </submittedName>
</protein>
<proteinExistence type="predicted"/>
<accession>A0A3D8S9Z8</accession>
<comment type="caution">
    <text evidence="1">The sequence shown here is derived from an EMBL/GenBank/DDBJ whole genome shotgun (WGS) entry which is preliminary data.</text>
</comment>
<dbReference type="Proteomes" id="UP000256328">
    <property type="component" value="Unassembled WGS sequence"/>
</dbReference>
<gene>
    <name evidence="1" type="ORF">BP5796_04667</name>
</gene>
<dbReference type="AlphaFoldDB" id="A0A3D8S9Z8"/>
<evidence type="ECO:0000313" key="1">
    <source>
        <dbReference type="EMBL" id="RDW83176.1"/>
    </source>
</evidence>
<evidence type="ECO:0000313" key="2">
    <source>
        <dbReference type="Proteomes" id="UP000256328"/>
    </source>
</evidence>
<dbReference type="OrthoDB" id="5008097at2759"/>
<keyword evidence="2" id="KW-1185">Reference proteome</keyword>
<organism evidence="1 2">
    <name type="scientific">Coleophoma crateriformis</name>
    <dbReference type="NCBI Taxonomy" id="565419"/>
    <lineage>
        <taxon>Eukaryota</taxon>
        <taxon>Fungi</taxon>
        <taxon>Dikarya</taxon>
        <taxon>Ascomycota</taxon>
        <taxon>Pezizomycotina</taxon>
        <taxon>Leotiomycetes</taxon>
        <taxon>Helotiales</taxon>
        <taxon>Dermateaceae</taxon>
        <taxon>Coleophoma</taxon>
    </lineage>
</organism>
<reference evidence="1 2" key="1">
    <citation type="journal article" date="2018" name="IMA Fungus">
        <title>IMA Genome-F 9: Draft genome sequence of Annulohypoxylon stygium, Aspergillus mulundensis, Berkeleyomyces basicola (syn. Thielaviopsis basicola), Ceratocystis smalleyi, two Cercospora beticola strains, Coleophoma cylindrospora, Fusarium fracticaudum, Phialophora cf. hyalina, and Morchella septimelata.</title>
        <authorList>
            <person name="Wingfield B.D."/>
            <person name="Bills G.F."/>
            <person name="Dong Y."/>
            <person name="Huang W."/>
            <person name="Nel W.J."/>
            <person name="Swalarsk-Parry B.S."/>
            <person name="Vaghefi N."/>
            <person name="Wilken P.M."/>
            <person name="An Z."/>
            <person name="de Beer Z.W."/>
            <person name="De Vos L."/>
            <person name="Chen L."/>
            <person name="Duong T.A."/>
            <person name="Gao Y."/>
            <person name="Hammerbacher A."/>
            <person name="Kikkert J.R."/>
            <person name="Li Y."/>
            <person name="Li H."/>
            <person name="Li K."/>
            <person name="Li Q."/>
            <person name="Liu X."/>
            <person name="Ma X."/>
            <person name="Naidoo K."/>
            <person name="Pethybridge S.J."/>
            <person name="Sun J."/>
            <person name="Steenkamp E.T."/>
            <person name="van der Nest M.A."/>
            <person name="van Wyk S."/>
            <person name="Wingfield M.J."/>
            <person name="Xiong C."/>
            <person name="Yue Q."/>
            <person name="Zhang X."/>
        </authorList>
    </citation>
    <scope>NUCLEOTIDE SEQUENCE [LARGE SCALE GENOMIC DNA]</scope>
    <source>
        <strain evidence="1 2">BP5796</strain>
    </source>
</reference>